<evidence type="ECO:0000256" key="1">
    <source>
        <dbReference type="ARBA" id="ARBA00004123"/>
    </source>
</evidence>
<dbReference type="KEGG" id="ehx:EMIHUDRAFT_47691"/>
<evidence type="ECO:0000256" key="9">
    <source>
        <dbReference type="ARBA" id="ARBA00023242"/>
    </source>
</evidence>
<dbReference type="GO" id="GO:0051028">
    <property type="term" value="P:mRNA transport"/>
    <property type="evidence" value="ECO:0007669"/>
    <property type="project" value="UniProtKB-KW"/>
</dbReference>
<dbReference type="GO" id="GO:0045292">
    <property type="term" value="P:mRNA cis splicing, via spliceosome"/>
    <property type="evidence" value="ECO:0007669"/>
    <property type="project" value="InterPro"/>
</dbReference>
<dbReference type="InterPro" id="IPR035979">
    <property type="entry name" value="RBD_domain_sf"/>
</dbReference>
<dbReference type="PaxDb" id="2903-EOD20954"/>
<dbReference type="GO" id="GO:0000339">
    <property type="term" value="F:RNA cap binding"/>
    <property type="evidence" value="ECO:0007669"/>
    <property type="project" value="InterPro"/>
</dbReference>
<evidence type="ECO:0000256" key="10">
    <source>
        <dbReference type="PROSITE-ProRule" id="PRU00176"/>
    </source>
</evidence>
<dbReference type="InterPro" id="IPR027157">
    <property type="entry name" value="NCBP2"/>
</dbReference>
<name>A0A0D3JTS1_EMIH1</name>
<evidence type="ECO:0000256" key="8">
    <source>
        <dbReference type="ARBA" id="ARBA00023187"/>
    </source>
</evidence>
<dbReference type="PANTHER" id="PTHR18847">
    <property type="entry name" value="20 KD NUCLEAR CAP BINDING PROTEIN"/>
    <property type="match status" value="1"/>
</dbReference>
<dbReference type="GeneID" id="17266501"/>
<dbReference type="PANTHER" id="PTHR18847:SF0">
    <property type="entry name" value="NUCLEAR CAP-BINDING PROTEIN SUBUNIT 2"/>
    <property type="match status" value="1"/>
</dbReference>
<dbReference type="EnsemblProtists" id="EOD26906">
    <property type="protein sequence ID" value="EOD26906"/>
    <property type="gene ID" value="EMIHUDRAFT_47691"/>
</dbReference>
<dbReference type="PROSITE" id="PS50102">
    <property type="entry name" value="RRM"/>
    <property type="match status" value="1"/>
</dbReference>
<evidence type="ECO:0000256" key="4">
    <source>
        <dbReference type="ARBA" id="ARBA00022448"/>
    </source>
</evidence>
<comment type="similarity">
    <text evidence="2 11">Belongs to the RRM NCBP2 family.</text>
</comment>
<evidence type="ECO:0000259" key="12">
    <source>
        <dbReference type="PROSITE" id="PS50102"/>
    </source>
</evidence>
<keyword evidence="6" id="KW-0509">mRNA transport</keyword>
<dbReference type="InterPro" id="IPR012677">
    <property type="entry name" value="Nucleotide-bd_a/b_plait_sf"/>
</dbReference>
<dbReference type="Proteomes" id="UP000013827">
    <property type="component" value="Unassembled WGS sequence"/>
</dbReference>
<keyword evidence="7 10" id="KW-0694">RNA-binding</keyword>
<organism evidence="13 14">
    <name type="scientific">Emiliania huxleyi (strain CCMP1516)</name>
    <dbReference type="NCBI Taxonomy" id="280463"/>
    <lineage>
        <taxon>Eukaryota</taxon>
        <taxon>Haptista</taxon>
        <taxon>Haptophyta</taxon>
        <taxon>Prymnesiophyceae</taxon>
        <taxon>Isochrysidales</taxon>
        <taxon>Noelaerhabdaceae</taxon>
        <taxon>Emiliania</taxon>
    </lineage>
</organism>
<accession>A0A0D3JTS1</accession>
<dbReference type="RefSeq" id="XP_005779335.1">
    <property type="nucleotide sequence ID" value="XM_005779278.1"/>
</dbReference>
<dbReference type="InterPro" id="IPR034148">
    <property type="entry name" value="NCBP2_RRM"/>
</dbReference>
<dbReference type="SUPFAM" id="SSF54928">
    <property type="entry name" value="RNA-binding domain, RBD"/>
    <property type="match status" value="1"/>
</dbReference>
<dbReference type="SMART" id="SM00360">
    <property type="entry name" value="RRM"/>
    <property type="match status" value="1"/>
</dbReference>
<dbReference type="KEGG" id="ehx:EMIHUDRAFT_47653"/>
<feature type="domain" description="RRM" evidence="12">
    <location>
        <begin position="23"/>
        <end position="101"/>
    </location>
</feature>
<dbReference type="Pfam" id="PF00076">
    <property type="entry name" value="RRM_1"/>
    <property type="match status" value="1"/>
</dbReference>
<comment type="subcellular location">
    <subcellularLocation>
        <location evidence="1 11">Nucleus</location>
    </subcellularLocation>
</comment>
<dbReference type="AlphaFoldDB" id="A0A0D3JTS1"/>
<evidence type="ECO:0000313" key="14">
    <source>
        <dbReference type="Proteomes" id="UP000013827"/>
    </source>
</evidence>
<dbReference type="GO" id="GO:0006401">
    <property type="term" value="P:RNA catabolic process"/>
    <property type="evidence" value="ECO:0007669"/>
    <property type="project" value="UniProtKB-ARBA"/>
</dbReference>
<dbReference type="GO" id="GO:0005634">
    <property type="term" value="C:nucleus"/>
    <property type="evidence" value="ECO:0007669"/>
    <property type="project" value="UniProtKB-SubCell"/>
</dbReference>
<reference evidence="13" key="2">
    <citation type="submission" date="2024-10" db="UniProtKB">
        <authorList>
            <consortium name="EnsemblProtists"/>
        </authorList>
    </citation>
    <scope>IDENTIFICATION</scope>
</reference>
<protein>
    <recommendedName>
        <fullName evidence="3 11">Nuclear cap-binding protein subunit 2</fullName>
    </recommendedName>
    <alternativeName>
        <fullName evidence="11">20 kDa nuclear cap-binding protein</fullName>
    </alternativeName>
</protein>
<dbReference type="Gene3D" id="3.30.70.330">
    <property type="match status" value="1"/>
</dbReference>
<keyword evidence="14" id="KW-1185">Reference proteome</keyword>
<dbReference type="EnsemblProtists" id="EOD20954">
    <property type="protein sequence ID" value="EOD20954"/>
    <property type="gene ID" value="EMIHUDRAFT_47653"/>
</dbReference>
<keyword evidence="9 11" id="KW-0539">Nucleus</keyword>
<dbReference type="GeneID" id="17272451"/>
<dbReference type="RefSeq" id="XP_005773383.1">
    <property type="nucleotide sequence ID" value="XM_005773326.1"/>
</dbReference>
<keyword evidence="4" id="KW-0813">Transport</keyword>
<dbReference type="CDD" id="cd12240">
    <property type="entry name" value="RRM_NCBP2"/>
    <property type="match status" value="1"/>
</dbReference>
<evidence type="ECO:0000256" key="3">
    <source>
        <dbReference type="ARBA" id="ARBA00019878"/>
    </source>
</evidence>
<dbReference type="STRING" id="2903.R1EJA8"/>
<evidence type="ECO:0000256" key="5">
    <source>
        <dbReference type="ARBA" id="ARBA00022664"/>
    </source>
</evidence>
<dbReference type="InterPro" id="IPR000504">
    <property type="entry name" value="RRM_dom"/>
</dbReference>
<keyword evidence="8 11" id="KW-0508">mRNA splicing</keyword>
<evidence type="ECO:0000256" key="11">
    <source>
        <dbReference type="RuleBase" id="RU364036"/>
    </source>
</evidence>
<dbReference type="OMA" id="DIRRIIM"/>
<keyword evidence="5 11" id="KW-0507">mRNA processing</keyword>
<evidence type="ECO:0000256" key="6">
    <source>
        <dbReference type="ARBA" id="ARBA00022816"/>
    </source>
</evidence>
<evidence type="ECO:0000256" key="2">
    <source>
        <dbReference type="ARBA" id="ARBA00010725"/>
    </source>
</evidence>
<reference evidence="14" key="1">
    <citation type="journal article" date="2013" name="Nature">
        <title>Pan genome of the phytoplankton Emiliania underpins its global distribution.</title>
        <authorList>
            <person name="Read B.A."/>
            <person name="Kegel J."/>
            <person name="Klute M.J."/>
            <person name="Kuo A."/>
            <person name="Lefebvre S.C."/>
            <person name="Maumus F."/>
            <person name="Mayer C."/>
            <person name="Miller J."/>
            <person name="Monier A."/>
            <person name="Salamov A."/>
            <person name="Young J."/>
            <person name="Aguilar M."/>
            <person name="Claverie J.M."/>
            <person name="Frickenhaus S."/>
            <person name="Gonzalez K."/>
            <person name="Herman E.K."/>
            <person name="Lin Y.C."/>
            <person name="Napier J."/>
            <person name="Ogata H."/>
            <person name="Sarno A.F."/>
            <person name="Shmutz J."/>
            <person name="Schroeder D."/>
            <person name="de Vargas C."/>
            <person name="Verret F."/>
            <person name="von Dassow P."/>
            <person name="Valentin K."/>
            <person name="Van de Peer Y."/>
            <person name="Wheeler G."/>
            <person name="Dacks J.B."/>
            <person name="Delwiche C.F."/>
            <person name="Dyhrman S.T."/>
            <person name="Glockner G."/>
            <person name="John U."/>
            <person name="Richards T."/>
            <person name="Worden A.Z."/>
            <person name="Zhang X."/>
            <person name="Grigoriev I.V."/>
            <person name="Allen A.E."/>
            <person name="Bidle K."/>
            <person name="Borodovsky M."/>
            <person name="Bowler C."/>
            <person name="Brownlee C."/>
            <person name="Cock J.M."/>
            <person name="Elias M."/>
            <person name="Gladyshev V.N."/>
            <person name="Groth M."/>
            <person name="Guda C."/>
            <person name="Hadaegh A."/>
            <person name="Iglesias-Rodriguez M.D."/>
            <person name="Jenkins J."/>
            <person name="Jones B.M."/>
            <person name="Lawson T."/>
            <person name="Leese F."/>
            <person name="Lindquist E."/>
            <person name="Lobanov A."/>
            <person name="Lomsadze A."/>
            <person name="Malik S.B."/>
            <person name="Marsh M.E."/>
            <person name="Mackinder L."/>
            <person name="Mock T."/>
            <person name="Mueller-Roeber B."/>
            <person name="Pagarete A."/>
            <person name="Parker M."/>
            <person name="Probert I."/>
            <person name="Quesneville H."/>
            <person name="Raines C."/>
            <person name="Rensing S.A."/>
            <person name="Riano-Pachon D.M."/>
            <person name="Richier S."/>
            <person name="Rokitta S."/>
            <person name="Shiraiwa Y."/>
            <person name="Soanes D.M."/>
            <person name="van der Giezen M."/>
            <person name="Wahlund T.M."/>
            <person name="Williams B."/>
            <person name="Wilson W."/>
            <person name="Wolfe G."/>
            <person name="Wurch L.L."/>
        </authorList>
    </citation>
    <scope>NUCLEOTIDE SEQUENCE</scope>
</reference>
<dbReference type="GO" id="GO:0005846">
    <property type="term" value="C:nuclear cap binding complex"/>
    <property type="evidence" value="ECO:0007669"/>
    <property type="project" value="InterPro"/>
</dbReference>
<dbReference type="eggNOG" id="KOG0121">
    <property type="taxonomic scope" value="Eukaryota"/>
</dbReference>
<dbReference type="FunFam" id="3.30.70.330:FF:000538">
    <property type="entry name" value="Nuclear cap-binding protein subunit 2"/>
    <property type="match status" value="1"/>
</dbReference>
<dbReference type="HOGENOM" id="CLU_070952_2_0_1"/>
<proteinExistence type="inferred from homology"/>
<sequence>SLYTDRKFEGGRGRWQEAIEQSATLYIGNLSFYTTEEQLYEFFGKTGEVRRVVMGLDRFSKTPCGFCFVEYYRRQDTEDAVRFLNGMKLDERVVRVDWDGGFVEGRQYGRGRSGGQVRDEYRADFDAGRGGWGKADAQE</sequence>
<evidence type="ECO:0000313" key="13">
    <source>
        <dbReference type="EnsemblProtists" id="EOD26906"/>
    </source>
</evidence>
<evidence type="ECO:0000256" key="7">
    <source>
        <dbReference type="ARBA" id="ARBA00022884"/>
    </source>
</evidence>